<evidence type="ECO:0000313" key="1">
    <source>
        <dbReference type="EMBL" id="QJA67582.1"/>
    </source>
</evidence>
<dbReference type="AlphaFoldDB" id="A0A6M3JEV5"/>
<evidence type="ECO:0000313" key="2">
    <source>
        <dbReference type="EMBL" id="QJA81941.1"/>
    </source>
</evidence>
<protein>
    <submittedName>
        <fullName evidence="1">Uncharacterized protein</fullName>
    </submittedName>
</protein>
<dbReference type="EMBL" id="MT142474">
    <property type="protein sequence ID" value="QJA81941.1"/>
    <property type="molecule type" value="Genomic_DNA"/>
</dbReference>
<reference evidence="1" key="1">
    <citation type="submission" date="2020-03" db="EMBL/GenBank/DDBJ databases">
        <title>The deep terrestrial virosphere.</title>
        <authorList>
            <person name="Holmfeldt K."/>
            <person name="Nilsson E."/>
            <person name="Simone D."/>
            <person name="Lopez-Fernandez M."/>
            <person name="Wu X."/>
            <person name="de Brujin I."/>
            <person name="Lundin D."/>
            <person name="Andersson A."/>
            <person name="Bertilsson S."/>
            <person name="Dopson M."/>
        </authorList>
    </citation>
    <scope>NUCLEOTIDE SEQUENCE</scope>
    <source>
        <strain evidence="2">MM415A00473</strain>
        <strain evidence="1">MM415B00199</strain>
    </source>
</reference>
<proteinExistence type="predicted"/>
<gene>
    <name evidence="2" type="ORF">MM415A00473_0035</name>
    <name evidence="1" type="ORF">MM415B00199_0037</name>
</gene>
<sequence>MQNRTRFLAGTIPEQMQQQDAGAGSIKGTLAYCNNMPELGWTLGTAEKDFVDVPVWWTSEGCVVGSPTGKFFNITKNKIKMAIPARGASLYRVREGMIQYLTSFKAGVTGSGAGFTDADTAYAFLHGHIDTHDEVIREMGSRTKCSDEATCTVTRGGVVI</sequence>
<accession>A0A6M3JEV5</accession>
<organism evidence="1">
    <name type="scientific">viral metagenome</name>
    <dbReference type="NCBI Taxonomy" id="1070528"/>
    <lineage>
        <taxon>unclassified sequences</taxon>
        <taxon>metagenomes</taxon>
        <taxon>organismal metagenomes</taxon>
    </lineage>
</organism>
<name>A0A6M3JEV5_9ZZZZ</name>
<dbReference type="EMBL" id="MT141573">
    <property type="protein sequence ID" value="QJA67582.1"/>
    <property type="molecule type" value="Genomic_DNA"/>
</dbReference>